<dbReference type="EMBL" id="JAYFSI010000014">
    <property type="protein sequence ID" value="MEA5366112.1"/>
    <property type="molecule type" value="Genomic_DNA"/>
</dbReference>
<gene>
    <name evidence="1" type="ORF">VA596_41750</name>
</gene>
<comment type="caution">
    <text evidence="1">The sequence shown here is derived from an EMBL/GenBank/DDBJ whole genome shotgun (WGS) entry which is preliminary data.</text>
</comment>
<proteinExistence type="predicted"/>
<dbReference type="Pfam" id="PF04672">
    <property type="entry name" value="Methyltransf_19"/>
    <property type="match status" value="1"/>
</dbReference>
<keyword evidence="1" id="KW-0808">Transferase</keyword>
<sequence>MIVDTTSYAVQARARLWNLMLGGSEAYENDRWLLDSLTKAVPNVAQLAVNEREFVDRLWRYASGTRGIEQVVHIGAPLPAGLPPHRRLAQPGRVVYVENEELLARKGEAWLTGPDVAVAHADPLDIAELVDAVSKTELRSGTLDWLEPIAVIAPGVLSWVGEPQARTWVKRLLEELPTGSVLATTHLFDPQLAESVVPIEQLLFHLDGQVGAGFFRRQAAIENLIPAGVALDHPGMQLAVDWWPNGPRLRPVSLVDQLLAAVVGTISRST</sequence>
<dbReference type="EC" id="2.1.1.-" evidence="1"/>
<evidence type="ECO:0000313" key="1">
    <source>
        <dbReference type="EMBL" id="MEA5366112.1"/>
    </source>
</evidence>
<protein>
    <submittedName>
        <fullName evidence="1">SAM-dependent methyltransferase</fullName>
        <ecNumber evidence="1">2.1.1.-</ecNumber>
    </submittedName>
</protein>
<dbReference type="Gene3D" id="3.40.50.150">
    <property type="entry name" value="Vaccinia Virus protein VP39"/>
    <property type="match status" value="1"/>
</dbReference>
<dbReference type="InterPro" id="IPR029063">
    <property type="entry name" value="SAM-dependent_MTases_sf"/>
</dbReference>
<name>A0ABU5RIL5_9PSEU</name>
<evidence type="ECO:0000313" key="2">
    <source>
        <dbReference type="Proteomes" id="UP001304298"/>
    </source>
</evidence>
<dbReference type="GO" id="GO:0008168">
    <property type="term" value="F:methyltransferase activity"/>
    <property type="evidence" value="ECO:0007669"/>
    <property type="project" value="UniProtKB-KW"/>
</dbReference>
<organism evidence="1 2">
    <name type="scientific">Amycolatopsis heterodermiae</name>
    <dbReference type="NCBI Taxonomy" id="3110235"/>
    <lineage>
        <taxon>Bacteria</taxon>
        <taxon>Bacillati</taxon>
        <taxon>Actinomycetota</taxon>
        <taxon>Actinomycetes</taxon>
        <taxon>Pseudonocardiales</taxon>
        <taxon>Pseudonocardiaceae</taxon>
        <taxon>Amycolatopsis</taxon>
    </lineage>
</organism>
<reference evidence="1 2" key="1">
    <citation type="submission" date="2023-12" db="EMBL/GenBank/DDBJ databases">
        <title>Amycolatopsis sp. V23-08.</title>
        <authorList>
            <person name="Somphong A."/>
        </authorList>
    </citation>
    <scope>NUCLEOTIDE SEQUENCE [LARGE SCALE GENOMIC DNA]</scope>
    <source>
        <strain evidence="1 2">V23-08</strain>
    </source>
</reference>
<keyword evidence="2" id="KW-1185">Reference proteome</keyword>
<accession>A0ABU5RIL5</accession>
<keyword evidence="1" id="KW-0489">Methyltransferase</keyword>
<dbReference type="SUPFAM" id="SSF53335">
    <property type="entry name" value="S-adenosyl-L-methionine-dependent methyltransferases"/>
    <property type="match status" value="1"/>
</dbReference>
<dbReference type="GO" id="GO:0032259">
    <property type="term" value="P:methylation"/>
    <property type="evidence" value="ECO:0007669"/>
    <property type="project" value="UniProtKB-KW"/>
</dbReference>
<dbReference type="InterPro" id="IPR006764">
    <property type="entry name" value="SAM_dep_MeTrfase_SAV2177_type"/>
</dbReference>
<dbReference type="Proteomes" id="UP001304298">
    <property type="component" value="Unassembled WGS sequence"/>
</dbReference>
<dbReference type="RefSeq" id="WP_323335129.1">
    <property type="nucleotide sequence ID" value="NZ_JAYFSI010000014.1"/>
</dbReference>